<keyword evidence="1" id="KW-1133">Transmembrane helix</keyword>
<feature type="transmembrane region" description="Helical" evidence="1">
    <location>
        <begin position="12"/>
        <end position="32"/>
    </location>
</feature>
<evidence type="ECO:0000256" key="1">
    <source>
        <dbReference type="SAM" id="Phobius"/>
    </source>
</evidence>
<accession>A0A7X0RMW4</accession>
<dbReference type="Proteomes" id="UP000523955">
    <property type="component" value="Unassembled WGS sequence"/>
</dbReference>
<name>A0A7X0RMW4_9ACTN</name>
<evidence type="ECO:0000313" key="2">
    <source>
        <dbReference type="EMBL" id="MBB6629843.1"/>
    </source>
</evidence>
<gene>
    <name evidence="2" type="ORF">H5V45_21170</name>
</gene>
<protein>
    <submittedName>
        <fullName evidence="2">Uncharacterized protein</fullName>
    </submittedName>
</protein>
<keyword evidence="1" id="KW-0472">Membrane</keyword>
<reference evidence="2 3" key="1">
    <citation type="submission" date="2020-08" db="EMBL/GenBank/DDBJ databases">
        <authorList>
            <person name="Seo M.-J."/>
        </authorList>
    </citation>
    <scope>NUCLEOTIDE SEQUENCE [LARGE SCALE GENOMIC DNA]</scope>
    <source>
        <strain evidence="2 3">KIGAM211</strain>
    </source>
</reference>
<proteinExistence type="predicted"/>
<keyword evidence="1" id="KW-0812">Transmembrane</keyword>
<sequence>MDPERRLARRAGLSLAWVVAATLAVVVGLVAVSQVGASIRGRGPLGNETARAAELQEGSAVPLADAESVRATVEEEFGAFVVECRGAVAYGIEARPDRAAGWRTVSYEPGPDDDVDAVFANQRRSIDLEVFCNRGRPTVSELERNTLPDE</sequence>
<dbReference type="RefSeq" id="WP_185255057.1">
    <property type="nucleotide sequence ID" value="NZ_JACKXE010000002.1"/>
</dbReference>
<keyword evidence="3" id="KW-1185">Reference proteome</keyword>
<organism evidence="2 3">
    <name type="scientific">Nocardioides luti</name>
    <dbReference type="NCBI Taxonomy" id="2761101"/>
    <lineage>
        <taxon>Bacteria</taxon>
        <taxon>Bacillati</taxon>
        <taxon>Actinomycetota</taxon>
        <taxon>Actinomycetes</taxon>
        <taxon>Propionibacteriales</taxon>
        <taxon>Nocardioidaceae</taxon>
        <taxon>Nocardioides</taxon>
    </lineage>
</organism>
<comment type="caution">
    <text evidence="2">The sequence shown here is derived from an EMBL/GenBank/DDBJ whole genome shotgun (WGS) entry which is preliminary data.</text>
</comment>
<dbReference type="AlphaFoldDB" id="A0A7X0RMW4"/>
<dbReference type="EMBL" id="JACKXE010000002">
    <property type="protein sequence ID" value="MBB6629843.1"/>
    <property type="molecule type" value="Genomic_DNA"/>
</dbReference>
<evidence type="ECO:0000313" key="3">
    <source>
        <dbReference type="Proteomes" id="UP000523955"/>
    </source>
</evidence>